<dbReference type="EMBL" id="FO704550">
    <property type="protein sequence ID" value="CDG16343.1"/>
    <property type="molecule type" value="Genomic_DNA"/>
</dbReference>
<reference evidence="1 2" key="1">
    <citation type="submission" date="2013-07" db="EMBL/GenBank/DDBJ databases">
        <authorList>
            <person name="Genoscope - CEA"/>
        </authorList>
    </citation>
    <scope>NUCLEOTIDE SEQUENCE [LARGE SCALE GENOMIC DNA]</scope>
    <source>
        <strain evidence="2">FRM16 / DSM 17909</strain>
    </source>
</reference>
<proteinExistence type="predicted"/>
<dbReference type="HOGENOM" id="CLU_3067721_0_0_6"/>
<dbReference type="Proteomes" id="UP000032721">
    <property type="component" value="Chromosome"/>
</dbReference>
<protein>
    <submittedName>
        <fullName evidence="1">Uncharacterized protein</fullName>
    </submittedName>
</protein>
<gene>
    <name evidence="1" type="ORF">XDD1_0640</name>
</gene>
<evidence type="ECO:0000313" key="2">
    <source>
        <dbReference type="Proteomes" id="UP000032721"/>
    </source>
</evidence>
<dbReference type="AntiFam" id="ANF00012">
    <property type="entry name" value="tRNA translation"/>
</dbReference>
<accession>A0A068QN81</accession>
<name>A0A068QN81_9GAMM</name>
<sequence length="53" mass="6140">MLAYAGTLYYFNLPVNLLNISNKQIFKLGARRRNRTTDTGIFNPLLYRLSYPG</sequence>
<dbReference type="AlphaFoldDB" id="A0A068QN81"/>
<organism evidence="1 2">
    <name type="scientific">Xenorhabdus doucetiae</name>
    <dbReference type="NCBI Taxonomy" id="351671"/>
    <lineage>
        <taxon>Bacteria</taxon>
        <taxon>Pseudomonadati</taxon>
        <taxon>Pseudomonadota</taxon>
        <taxon>Gammaproteobacteria</taxon>
        <taxon>Enterobacterales</taxon>
        <taxon>Morganellaceae</taxon>
        <taxon>Xenorhabdus</taxon>
    </lineage>
</organism>
<dbReference type="KEGG" id="xdo:XDD1_0640"/>
<evidence type="ECO:0000313" key="1">
    <source>
        <dbReference type="EMBL" id="CDG16343.1"/>
    </source>
</evidence>